<dbReference type="GO" id="GO:0006310">
    <property type="term" value="P:DNA recombination"/>
    <property type="evidence" value="ECO:0007669"/>
    <property type="project" value="UniProtKB-KW"/>
</dbReference>
<reference evidence="8 9" key="1">
    <citation type="submission" date="2019-06" db="EMBL/GenBank/DDBJ databases">
        <title>Genome sequence analysis of &gt;100 Bacillus licheniformis strains suggests intrinsic resistance to this species.</title>
        <authorList>
            <person name="Wels M."/>
            <person name="Siezen R.J."/>
            <person name="Johansen E."/>
            <person name="Stuer-Lauridsen B."/>
            <person name="Bjerre K."/>
            <person name="Nielsen B.K.K."/>
        </authorList>
    </citation>
    <scope>NUCLEOTIDE SEQUENCE [LARGE SCALE GENOMIC DNA]</scope>
    <source>
        <strain evidence="8 9">BAC-16736</strain>
    </source>
</reference>
<dbReference type="GO" id="GO:0015074">
    <property type="term" value="P:DNA integration"/>
    <property type="evidence" value="ECO:0007669"/>
    <property type="project" value="UniProtKB-KW"/>
</dbReference>
<dbReference type="Pfam" id="PF02899">
    <property type="entry name" value="Phage_int_SAM_1"/>
    <property type="match status" value="1"/>
</dbReference>
<evidence type="ECO:0000256" key="2">
    <source>
        <dbReference type="ARBA" id="ARBA00022908"/>
    </source>
</evidence>
<protein>
    <submittedName>
        <fullName evidence="8">Tyrosine recombinase XerC</fullName>
    </submittedName>
</protein>
<dbReference type="CDD" id="cd00397">
    <property type="entry name" value="DNA_BRE_C"/>
    <property type="match status" value="1"/>
</dbReference>
<dbReference type="PANTHER" id="PTHR30349:SF64">
    <property type="entry name" value="PROPHAGE INTEGRASE INTD-RELATED"/>
    <property type="match status" value="1"/>
</dbReference>
<evidence type="ECO:0000259" key="6">
    <source>
        <dbReference type="PROSITE" id="PS51898"/>
    </source>
</evidence>
<evidence type="ECO:0000256" key="3">
    <source>
        <dbReference type="ARBA" id="ARBA00023125"/>
    </source>
</evidence>
<dbReference type="RefSeq" id="WP_080618480.1">
    <property type="nucleotide sequence ID" value="NZ_BOQW01000004.1"/>
</dbReference>
<evidence type="ECO:0000313" key="8">
    <source>
        <dbReference type="EMBL" id="TWL25313.1"/>
    </source>
</evidence>
<name>A0A8B5Y9Y5_BACLI</name>
<evidence type="ECO:0000256" key="5">
    <source>
        <dbReference type="PROSITE-ProRule" id="PRU01248"/>
    </source>
</evidence>
<comment type="similarity">
    <text evidence="1">Belongs to the 'phage' integrase family.</text>
</comment>
<dbReference type="Proteomes" id="UP000435910">
    <property type="component" value="Unassembled WGS sequence"/>
</dbReference>
<dbReference type="InterPro" id="IPR044068">
    <property type="entry name" value="CB"/>
</dbReference>
<proteinExistence type="inferred from homology"/>
<evidence type="ECO:0000313" key="9">
    <source>
        <dbReference type="Proteomes" id="UP000435910"/>
    </source>
</evidence>
<gene>
    <name evidence="8" type="ORF">CHCC16736_4196</name>
</gene>
<keyword evidence="2" id="KW-0229">DNA integration</keyword>
<evidence type="ECO:0000259" key="7">
    <source>
        <dbReference type="PROSITE" id="PS51900"/>
    </source>
</evidence>
<dbReference type="InterPro" id="IPR011010">
    <property type="entry name" value="DNA_brk_join_enz"/>
</dbReference>
<keyword evidence="3 5" id="KW-0238">DNA-binding</keyword>
<organism evidence="8 9">
    <name type="scientific">Bacillus licheniformis</name>
    <dbReference type="NCBI Taxonomy" id="1402"/>
    <lineage>
        <taxon>Bacteria</taxon>
        <taxon>Bacillati</taxon>
        <taxon>Bacillota</taxon>
        <taxon>Bacilli</taxon>
        <taxon>Bacillales</taxon>
        <taxon>Bacillaceae</taxon>
        <taxon>Bacillus</taxon>
    </lineage>
</organism>
<sequence length="364" mass="42251">MGAVVQSIRKYRVFDDILAFLKEKDTDSSAGNIKGYNKNKKKKSKYGLHSNTAVNYLSDIKQFFWFYCKTEIEFLKEEHLSFKRSDVLAFKHYLEHNKGATNTTINRKIAALKSLHGELKRLYPDYVEDDPFYNVKRSKEIRRTRANTSQIQAEMICDNMFIYEKQKPLLKKLFGYFLLRSSFRISAALDVRWCDIEVSNENPDWFRVTVIDKGAKLCTTGIHRVFYDQLLELRSDNTKDTDRVFEGLTEDAFRASLKRSLKRLGIPEESGISPHSFKGVGITEVFEATGNDYRAAMKQGNHSNFDTTLRYLNSETDISQTAGIIMDEELDISILQQVTKEEFLDFFGQCDKQTLRKALQFFSH</sequence>
<feature type="domain" description="Tyr recombinase" evidence="6">
    <location>
        <begin position="142"/>
        <end position="326"/>
    </location>
</feature>
<feature type="domain" description="Core-binding (CB)" evidence="7">
    <location>
        <begin position="37"/>
        <end position="120"/>
    </location>
</feature>
<dbReference type="SUPFAM" id="SSF56349">
    <property type="entry name" value="DNA breaking-rejoining enzymes"/>
    <property type="match status" value="1"/>
</dbReference>
<accession>A0A8B5Y9Y5</accession>
<dbReference type="InterPro" id="IPR002104">
    <property type="entry name" value="Integrase_catalytic"/>
</dbReference>
<dbReference type="Gene3D" id="1.10.150.130">
    <property type="match status" value="1"/>
</dbReference>
<dbReference type="GO" id="GO:0003677">
    <property type="term" value="F:DNA binding"/>
    <property type="evidence" value="ECO:0007669"/>
    <property type="project" value="UniProtKB-UniRule"/>
</dbReference>
<dbReference type="InterPro" id="IPR010998">
    <property type="entry name" value="Integrase_recombinase_N"/>
</dbReference>
<dbReference type="PROSITE" id="PS51900">
    <property type="entry name" value="CB"/>
    <property type="match status" value="1"/>
</dbReference>
<comment type="caution">
    <text evidence="8">The sequence shown here is derived from an EMBL/GenBank/DDBJ whole genome shotgun (WGS) entry which is preliminary data.</text>
</comment>
<dbReference type="InterPro" id="IPR013762">
    <property type="entry name" value="Integrase-like_cat_sf"/>
</dbReference>
<dbReference type="Gene3D" id="1.10.443.10">
    <property type="entry name" value="Intergrase catalytic core"/>
    <property type="match status" value="1"/>
</dbReference>
<dbReference type="EMBL" id="NILC01000026">
    <property type="protein sequence ID" value="TWL25313.1"/>
    <property type="molecule type" value="Genomic_DNA"/>
</dbReference>
<dbReference type="InterPro" id="IPR004107">
    <property type="entry name" value="Integrase_SAM-like_N"/>
</dbReference>
<dbReference type="InterPro" id="IPR050090">
    <property type="entry name" value="Tyrosine_recombinase_XerCD"/>
</dbReference>
<dbReference type="PROSITE" id="PS51898">
    <property type="entry name" value="TYR_RECOMBINASE"/>
    <property type="match status" value="1"/>
</dbReference>
<dbReference type="PANTHER" id="PTHR30349">
    <property type="entry name" value="PHAGE INTEGRASE-RELATED"/>
    <property type="match status" value="1"/>
</dbReference>
<keyword evidence="4" id="KW-0233">DNA recombination</keyword>
<dbReference type="AlphaFoldDB" id="A0A8B5Y9Y5"/>
<evidence type="ECO:0000256" key="1">
    <source>
        <dbReference type="ARBA" id="ARBA00008857"/>
    </source>
</evidence>
<evidence type="ECO:0000256" key="4">
    <source>
        <dbReference type="ARBA" id="ARBA00023172"/>
    </source>
</evidence>